<organism evidence="1 2">
    <name type="scientific">Gordonia phage ObLaDi</name>
    <dbReference type="NCBI Taxonomy" id="2978487"/>
    <lineage>
        <taxon>Viruses</taxon>
        <taxon>Duplodnaviria</taxon>
        <taxon>Heunggongvirae</taxon>
        <taxon>Uroviricota</taxon>
        <taxon>Caudoviricetes</taxon>
        <taxon>Kruegerviridae</taxon>
        <taxon>Cafassovirus</taxon>
        <taxon>Cafassovirus obladi</taxon>
    </lineage>
</organism>
<keyword evidence="2" id="KW-1185">Reference proteome</keyword>
<dbReference type="Proteomes" id="UP001064297">
    <property type="component" value="Segment"/>
</dbReference>
<sequence>MPELDDHTEHVHVAPARLKPEVINLTMSTFSAMDAALSARYFAHMFHFSNEAIYKVFGVPMTEEKMAELSREEAERKAERDRVRALSDHDYLVKEHGFDTDEVAAFLAQRAERRAQAEADRAERQRVHNLWRNRLRRAATEVWCRLAGAWDVLVHGTWDCDCDHDDD</sequence>
<proteinExistence type="predicted"/>
<name>A0A977KLU1_9CAUD</name>
<accession>A0A977KLU1</accession>
<dbReference type="EMBL" id="OP297535">
    <property type="protein sequence ID" value="UXE03834.1"/>
    <property type="molecule type" value="Genomic_DNA"/>
</dbReference>
<evidence type="ECO:0000313" key="1">
    <source>
        <dbReference type="EMBL" id="UXE03834.1"/>
    </source>
</evidence>
<reference evidence="1" key="1">
    <citation type="submission" date="2022-08" db="EMBL/GenBank/DDBJ databases">
        <authorList>
            <person name="Abuwarda M.A."/>
            <person name="Alvarez A."/>
            <person name="Batteikh M."/>
            <person name="Baughman A.P."/>
            <person name="Chavez V."/>
            <person name="Cheng C."/>
            <person name="Cosentino E.J."/>
            <person name="Di Blasi D.L."/>
            <person name="Dooley N.L."/>
            <person name="Empson B.M."/>
            <person name="Erfanian K."/>
            <person name="Esparza P.D."/>
            <person name="Fleming H.S."/>
            <person name="Ghannam M.S."/>
            <person name="Gibbons A.C."/>
            <person name="Gonzalez C."/>
            <person name="Huq N.E."/>
            <person name="Jin K."/>
            <person name="Kamarzar M."/>
            <person name="Khaine A."/>
            <person name="Krug K.R."/>
            <person name="Lee A."/>
            <person name="Liao S."/>
            <person name="Light I."/>
            <person name="Ma Y."/>
            <person name="Magaling J.M."/>
            <person name="McLinden K.C."/>
            <person name="Melkote A."/>
            <person name="Montoya Serpas C.A."/>
            <person name="Niazmandi K."/>
            <person name="Ostroske E.C."/>
            <person name="Paek B.H."/>
            <person name="Rajiv S."/>
            <person name="Santos C.E."/>
            <person name="Semaan S.A."/>
            <person name="Senthilvelan J."/>
            <person name="Sheppy T.E."/>
            <person name="Stephenson J.C."/>
            <person name="Tenney M.E."/>
            <person name="Teoh N."/>
            <person name="Thorp J.P."/>
            <person name="Turon Font G."/>
            <person name="Uvarov E.V."/>
            <person name="Verpukhovskiy P."/>
            <person name="Wang J."/>
            <person name="Whang A.Y."/>
            <person name="Wright N.E."/>
            <person name="Wu M."/>
            <person name="Zhuang C."/>
            <person name="Bruns J.A."/>
            <person name="Chai A.E."/>
            <person name="Parikh H."/>
            <person name="Zorawik M."/>
            <person name="Garza D.R."/>
            <person name="Ngo R.T."/>
            <person name="Reddi K."/>
            <person name="Garcia-Vedrenne A.E."/>
            <person name="Freise A.C."/>
            <person name="Balish M.F."/>
            <person name="Garlena R.A."/>
            <person name="Russell D.A."/>
            <person name="Jacobs-Sera D."/>
            <person name="Hatfull G.F."/>
        </authorList>
    </citation>
    <scope>NUCLEOTIDE SEQUENCE</scope>
</reference>
<protein>
    <submittedName>
        <fullName evidence="1">Uncharacterized protein</fullName>
    </submittedName>
</protein>
<evidence type="ECO:0000313" key="2">
    <source>
        <dbReference type="Proteomes" id="UP001064297"/>
    </source>
</evidence>
<gene>
    <name evidence="1" type="primary">111</name>
    <name evidence="1" type="ORF">SEA_OBLADI_111</name>
</gene>